<reference evidence="2" key="1">
    <citation type="submission" date="2024-04" db="EMBL/GenBank/DDBJ databases">
        <title>Salinicola lusitanus LLJ914,a marine bacterium isolated from the Okinawa Trough.</title>
        <authorList>
            <person name="Li J."/>
        </authorList>
    </citation>
    <scope>NUCLEOTIDE SEQUENCE [LARGE SCALE GENOMIC DNA]</scope>
</reference>
<accession>A0AAW0PCF5</accession>
<sequence>MIHYVAKPLEELLPAPGGDKRDGQRRQILLSQEEMRVTESEWTMFSVSSVTTAALNDAVRLSGSRQSGAAREKQQKTGQLYPQVCASPHGALKYTRHPVSLRPCVVRRGSAWLSCVAALRGPRAWLCSSASLSTIIALKWSG</sequence>
<evidence type="ECO:0000313" key="1">
    <source>
        <dbReference type="EMBL" id="KAK7915997.1"/>
    </source>
</evidence>
<name>A0AAW0PCF5_9GOBI</name>
<proteinExistence type="predicted"/>
<dbReference type="Proteomes" id="UP001460270">
    <property type="component" value="Unassembled WGS sequence"/>
</dbReference>
<dbReference type="EMBL" id="JBBPFD010000008">
    <property type="protein sequence ID" value="KAK7915997.1"/>
    <property type="molecule type" value="Genomic_DNA"/>
</dbReference>
<comment type="caution">
    <text evidence="1">The sequence shown here is derived from an EMBL/GenBank/DDBJ whole genome shotgun (WGS) entry which is preliminary data.</text>
</comment>
<gene>
    <name evidence="1" type="ORF">WMY93_011758</name>
</gene>
<keyword evidence="2" id="KW-1185">Reference proteome</keyword>
<dbReference type="AlphaFoldDB" id="A0AAW0PCF5"/>
<protein>
    <submittedName>
        <fullName evidence="1">Uncharacterized protein</fullName>
    </submittedName>
</protein>
<organism evidence="1 2">
    <name type="scientific">Mugilogobius chulae</name>
    <name type="common">yellowstripe goby</name>
    <dbReference type="NCBI Taxonomy" id="88201"/>
    <lineage>
        <taxon>Eukaryota</taxon>
        <taxon>Metazoa</taxon>
        <taxon>Chordata</taxon>
        <taxon>Craniata</taxon>
        <taxon>Vertebrata</taxon>
        <taxon>Euteleostomi</taxon>
        <taxon>Actinopterygii</taxon>
        <taxon>Neopterygii</taxon>
        <taxon>Teleostei</taxon>
        <taxon>Neoteleostei</taxon>
        <taxon>Acanthomorphata</taxon>
        <taxon>Gobiaria</taxon>
        <taxon>Gobiiformes</taxon>
        <taxon>Gobioidei</taxon>
        <taxon>Gobiidae</taxon>
        <taxon>Gobionellinae</taxon>
        <taxon>Mugilogobius</taxon>
    </lineage>
</organism>
<evidence type="ECO:0000313" key="2">
    <source>
        <dbReference type="Proteomes" id="UP001460270"/>
    </source>
</evidence>